<reference evidence="2 3" key="6">
    <citation type="journal article" date="2011" name="Appl. Environ. Microbiol.">
        <title>Involvement of the azorhizobial chromosome partition gene (parA) in the onset of bacteroid differentiation during Sesbania rostrata stem nodule development.</title>
        <authorList>
            <person name="Liu CT."/>
            <person name="Lee KB."/>
            <person name="Wang YS."/>
            <person name="Peng MH."/>
            <person name="Lee KT."/>
            <person name="Suzuki S."/>
            <person name="Suzuki T."/>
            <person name="Oyaizu H."/>
        </authorList>
    </citation>
    <scope>NUCLEOTIDE SEQUENCE [LARGE SCALE GENOMIC DNA]</scope>
    <source>
        <strain evidence="3">ATCC 43989 / DSM 5975 / JCM 20966 / LMG 6465 / NBRC 14845 / NCIMB 13405 / ORS 571</strain>
    </source>
</reference>
<proteinExistence type="predicted"/>
<evidence type="ECO:0000313" key="3">
    <source>
        <dbReference type="Proteomes" id="UP000000270"/>
    </source>
</evidence>
<evidence type="ECO:0000256" key="1">
    <source>
        <dbReference type="SAM" id="Phobius"/>
    </source>
</evidence>
<reference evidence="2 3" key="5">
    <citation type="journal article" date="2010" name="Appl. Environ. Microbiol.">
        <title>phrR-like gene praR of Azorhizobium caulinodans ORS571 is essential for symbiosis with Sesbania rostrata and is involved in expression of reb genes.</title>
        <authorList>
            <person name="Akiba N."/>
            <person name="Aono T."/>
            <person name="Toyazaki H."/>
            <person name="Sato S."/>
            <person name="Oyaizu H."/>
        </authorList>
    </citation>
    <scope>NUCLEOTIDE SEQUENCE [LARGE SCALE GENOMIC DNA]</scope>
    <source>
        <strain evidence="3">ATCC 43989 / DSM 5975 / JCM 20966 / LMG 6465 / NBRC 14845 / NCIMB 13405 / ORS 571</strain>
    </source>
</reference>
<sequence>MTDRSFSPSPRAMNWLIASTLLATSWAIYMRYVIIEPSVVGLACEAGLQTFQCQARSAVIALFGYSAFGILALAGALLQFWRPHVVTLGIALACAGIGLVLYNNVASAIAAMILLLSLARPGRA</sequence>
<feature type="transmembrane region" description="Helical" evidence="1">
    <location>
        <begin position="12"/>
        <end position="29"/>
    </location>
</feature>
<keyword evidence="1" id="KW-1133">Transmembrane helix</keyword>
<reference evidence="2 3" key="4">
    <citation type="journal article" date="2009" name="Appl. Environ. Microbiol.">
        <title>Comparative genome-wide transcriptional profiling of Azorhizobium caulinodans ORS571 grown under free-living and symbiotic conditions.</title>
        <authorList>
            <person name="Tsukada S."/>
            <person name="Aono T."/>
            <person name="Akiba N."/>
            <person name="Lee KB."/>
            <person name="Liu CT."/>
            <person name="Toyazaki H."/>
            <person name="Oyaizu H."/>
        </authorList>
    </citation>
    <scope>NUCLEOTIDE SEQUENCE [LARGE SCALE GENOMIC DNA]</scope>
    <source>
        <strain evidence="3">ATCC 43989 / DSM 5975 / JCM 20966 / LMG 6465 / NBRC 14845 / NCIMB 13405 / ORS 571</strain>
    </source>
</reference>
<keyword evidence="1" id="KW-0812">Transmembrane</keyword>
<name>A8I4C4_AZOC5</name>
<dbReference type="KEGG" id="azc:AZC_1715"/>
<dbReference type="Proteomes" id="UP000000270">
    <property type="component" value="Chromosome"/>
</dbReference>
<keyword evidence="1" id="KW-0472">Membrane</keyword>
<gene>
    <name evidence="2" type="ordered locus">AZC_1715</name>
</gene>
<dbReference type="EMBL" id="AP009384">
    <property type="protein sequence ID" value="BAF87713.1"/>
    <property type="molecule type" value="Genomic_DNA"/>
</dbReference>
<dbReference type="RefSeq" id="WP_012170243.1">
    <property type="nucleotide sequence ID" value="NC_009937.1"/>
</dbReference>
<reference evidence="3" key="2">
    <citation type="submission" date="2007-04" db="EMBL/GenBank/DDBJ databases">
        <title>Complete genome sequence of the nitrogen-fixing bacterium Azorhizobium caulinodans ORS571.</title>
        <authorList>
            <person name="Lee K.B."/>
            <person name="Backer P.D."/>
            <person name="Aono T."/>
            <person name="Liu C.T."/>
            <person name="Suzuki S."/>
            <person name="Suzuki T."/>
            <person name="Kaneko T."/>
            <person name="Yamada M."/>
            <person name="Tabata S."/>
            <person name="Kupfer D.M."/>
            <person name="Najar F.Z."/>
            <person name="Wiley G.B."/>
            <person name="Roe B."/>
            <person name="Binnewies T."/>
            <person name="Ussery D."/>
            <person name="Vereecke D."/>
            <person name="Gevers D."/>
            <person name="Holsters M."/>
            <person name="Oyaizu H."/>
        </authorList>
    </citation>
    <scope>NUCLEOTIDE SEQUENCE [LARGE SCALE GENOMIC DNA]</scope>
    <source>
        <strain evidence="3">ATCC 43989 / DSM 5975 / JCM 20966 / LMG 6465 / NBRC 14845 / NCIMB 13405 / ORS 571</strain>
    </source>
</reference>
<dbReference type="AlphaFoldDB" id="A8I4C4"/>
<feature type="transmembrane region" description="Helical" evidence="1">
    <location>
        <begin position="58"/>
        <end position="81"/>
    </location>
</feature>
<keyword evidence="3" id="KW-1185">Reference proteome</keyword>
<dbReference type="eggNOG" id="ENOG503396A">
    <property type="taxonomic scope" value="Bacteria"/>
</dbReference>
<feature type="transmembrane region" description="Helical" evidence="1">
    <location>
        <begin position="87"/>
        <end position="116"/>
    </location>
</feature>
<evidence type="ECO:0000313" key="2">
    <source>
        <dbReference type="EMBL" id="BAF87713.1"/>
    </source>
</evidence>
<organism evidence="2 3">
    <name type="scientific">Azorhizobium caulinodans (strain ATCC 43989 / DSM 5975 / JCM 20966 / LMG 6465 / NBRC 14845 / NCIMB 13405 / ORS 571)</name>
    <dbReference type="NCBI Taxonomy" id="438753"/>
    <lineage>
        <taxon>Bacteria</taxon>
        <taxon>Pseudomonadati</taxon>
        <taxon>Pseudomonadota</taxon>
        <taxon>Alphaproteobacteria</taxon>
        <taxon>Hyphomicrobiales</taxon>
        <taxon>Xanthobacteraceae</taxon>
        <taxon>Azorhizobium</taxon>
    </lineage>
</organism>
<protein>
    <recommendedName>
        <fullName evidence="4">Transmembrane protein</fullName>
    </recommendedName>
</protein>
<dbReference type="HOGENOM" id="CLU_1979853_0_0_5"/>
<evidence type="ECO:0008006" key="4">
    <source>
        <dbReference type="Google" id="ProtNLM"/>
    </source>
</evidence>
<reference evidence="2 3" key="3">
    <citation type="journal article" date="2008" name="BMC Genomics">
        <title>The genome of the versatile nitrogen fixer Azorhizobium caulinodans ORS571.</title>
        <authorList>
            <person name="Lee KB."/>
            <person name="Backer P.D."/>
            <person name="Aono T."/>
            <person name="Liu CT."/>
            <person name="Suzuki S."/>
            <person name="Suzuki T."/>
            <person name="Kaneko T."/>
            <person name="Yamada M."/>
            <person name="Tabata S."/>
            <person name="Kupfer D.M."/>
            <person name="Najar F.Z."/>
            <person name="Wiley G.B."/>
            <person name="Roe B."/>
            <person name="Binnewies T.T."/>
            <person name="Ussery D.W."/>
            <person name="D'Haeze W."/>
            <person name="Herder J.D."/>
            <person name="Gevers D."/>
            <person name="Vereecke D."/>
            <person name="Holsters M."/>
            <person name="Oyaizu H."/>
        </authorList>
    </citation>
    <scope>NUCLEOTIDE SEQUENCE [LARGE SCALE GENOMIC DNA]</scope>
    <source>
        <strain evidence="3">ATCC 43989 / DSM 5975 / JCM 20966 / LMG 6465 / NBRC 14845 / NCIMB 13405 / ORS 571</strain>
    </source>
</reference>
<reference evidence="2 3" key="1">
    <citation type="journal article" date="2007" name="Appl. Environ. Microbiol.">
        <title>Rhizobial factors required for stem nodule maturation and maintenance in Sesbania rostrata-Azorhizobium caulinodans ORS571 symbiosis.</title>
        <authorList>
            <person name="Suzuki S."/>
            <person name="Aono T."/>
            <person name="Lee KB."/>
            <person name="Suzuki T."/>
            <person name="Liu CT."/>
            <person name="Miwa H."/>
            <person name="Wakao S."/>
            <person name="Iki T."/>
            <person name="Oyaizu H."/>
        </authorList>
    </citation>
    <scope>NUCLEOTIDE SEQUENCE [LARGE SCALE GENOMIC DNA]</scope>
    <source>
        <strain evidence="3">ATCC 43989 / DSM 5975 / JCM 20966 / LMG 6465 / NBRC 14845 / NCIMB 13405 / ORS 571</strain>
    </source>
</reference>
<accession>A8I4C4</accession>